<name>A0ABD1XME3_9MARC</name>
<feature type="region of interest" description="Disordered" evidence="1">
    <location>
        <begin position="1"/>
        <end position="27"/>
    </location>
</feature>
<proteinExistence type="predicted"/>
<sequence length="81" mass="8932">MPRGEPEGFTKVSHRRNRGKMQGRPGLLDKGVQWNNNIFEVLNADGADLDVNLPSTIEEGAQSDPAGQEHRVVFRIGGILH</sequence>
<evidence type="ECO:0000313" key="2">
    <source>
        <dbReference type="EMBL" id="KAL2610118.1"/>
    </source>
</evidence>
<evidence type="ECO:0000256" key="1">
    <source>
        <dbReference type="SAM" id="MobiDB-lite"/>
    </source>
</evidence>
<keyword evidence="3" id="KW-1185">Reference proteome</keyword>
<dbReference type="Proteomes" id="UP001605036">
    <property type="component" value="Unassembled WGS sequence"/>
</dbReference>
<feature type="compositionally biased region" description="Basic residues" evidence="1">
    <location>
        <begin position="12"/>
        <end position="21"/>
    </location>
</feature>
<comment type="caution">
    <text evidence="2">The sequence shown here is derived from an EMBL/GenBank/DDBJ whole genome shotgun (WGS) entry which is preliminary data.</text>
</comment>
<accession>A0ABD1XME3</accession>
<dbReference type="AlphaFoldDB" id="A0ABD1XME3"/>
<gene>
    <name evidence="2" type="ORF">R1flu_028691</name>
</gene>
<protein>
    <submittedName>
        <fullName evidence="2">Uncharacterized protein</fullName>
    </submittedName>
</protein>
<dbReference type="EMBL" id="JBHFFA010000008">
    <property type="protein sequence ID" value="KAL2610118.1"/>
    <property type="molecule type" value="Genomic_DNA"/>
</dbReference>
<organism evidence="2 3">
    <name type="scientific">Riccia fluitans</name>
    <dbReference type="NCBI Taxonomy" id="41844"/>
    <lineage>
        <taxon>Eukaryota</taxon>
        <taxon>Viridiplantae</taxon>
        <taxon>Streptophyta</taxon>
        <taxon>Embryophyta</taxon>
        <taxon>Marchantiophyta</taxon>
        <taxon>Marchantiopsida</taxon>
        <taxon>Marchantiidae</taxon>
        <taxon>Marchantiales</taxon>
        <taxon>Ricciaceae</taxon>
        <taxon>Riccia</taxon>
    </lineage>
</organism>
<reference evidence="2 3" key="1">
    <citation type="submission" date="2024-09" db="EMBL/GenBank/DDBJ databases">
        <title>Chromosome-scale assembly of Riccia fluitans.</title>
        <authorList>
            <person name="Paukszto L."/>
            <person name="Sawicki J."/>
            <person name="Karawczyk K."/>
            <person name="Piernik-Szablinska J."/>
            <person name="Szczecinska M."/>
            <person name="Mazdziarz M."/>
        </authorList>
    </citation>
    <scope>NUCLEOTIDE SEQUENCE [LARGE SCALE GENOMIC DNA]</scope>
    <source>
        <strain evidence="2">Rf_01</strain>
        <tissue evidence="2">Aerial parts of the thallus</tissue>
    </source>
</reference>
<evidence type="ECO:0000313" key="3">
    <source>
        <dbReference type="Proteomes" id="UP001605036"/>
    </source>
</evidence>